<dbReference type="AlphaFoldDB" id="A0AAV4W5L2"/>
<evidence type="ECO:0000256" key="1">
    <source>
        <dbReference type="SAM" id="Phobius"/>
    </source>
</evidence>
<evidence type="ECO:0000313" key="2">
    <source>
        <dbReference type="EMBL" id="GIY77164.1"/>
    </source>
</evidence>
<reference evidence="2 3" key="1">
    <citation type="submission" date="2021-06" db="EMBL/GenBank/DDBJ databases">
        <title>Caerostris darwini draft genome.</title>
        <authorList>
            <person name="Kono N."/>
            <person name="Arakawa K."/>
        </authorList>
    </citation>
    <scope>NUCLEOTIDE SEQUENCE [LARGE SCALE GENOMIC DNA]</scope>
</reference>
<feature type="transmembrane region" description="Helical" evidence="1">
    <location>
        <begin position="167"/>
        <end position="190"/>
    </location>
</feature>
<proteinExistence type="predicted"/>
<keyword evidence="1" id="KW-1133">Transmembrane helix</keyword>
<protein>
    <submittedName>
        <fullName evidence="2">ATP-dependent DNA helicase</fullName>
    </submittedName>
</protein>
<dbReference type="GO" id="GO:0004386">
    <property type="term" value="F:helicase activity"/>
    <property type="evidence" value="ECO:0007669"/>
    <property type="project" value="UniProtKB-KW"/>
</dbReference>
<dbReference type="Proteomes" id="UP001054837">
    <property type="component" value="Unassembled WGS sequence"/>
</dbReference>
<name>A0AAV4W5L2_9ARAC</name>
<comment type="caution">
    <text evidence="2">The sequence shown here is derived from an EMBL/GenBank/DDBJ whole genome shotgun (WGS) entry which is preliminary data.</text>
</comment>
<keyword evidence="2" id="KW-0547">Nucleotide-binding</keyword>
<organism evidence="2 3">
    <name type="scientific">Caerostris darwini</name>
    <dbReference type="NCBI Taxonomy" id="1538125"/>
    <lineage>
        <taxon>Eukaryota</taxon>
        <taxon>Metazoa</taxon>
        <taxon>Ecdysozoa</taxon>
        <taxon>Arthropoda</taxon>
        <taxon>Chelicerata</taxon>
        <taxon>Arachnida</taxon>
        <taxon>Araneae</taxon>
        <taxon>Araneomorphae</taxon>
        <taxon>Entelegynae</taxon>
        <taxon>Araneoidea</taxon>
        <taxon>Araneidae</taxon>
        <taxon>Caerostris</taxon>
    </lineage>
</organism>
<keyword evidence="3" id="KW-1185">Reference proteome</keyword>
<accession>A0AAV4W5L2</accession>
<keyword evidence="2" id="KW-0347">Helicase</keyword>
<dbReference type="EMBL" id="BPLQ01014082">
    <property type="protein sequence ID" value="GIY77164.1"/>
    <property type="molecule type" value="Genomic_DNA"/>
</dbReference>
<gene>
    <name evidence="2" type="primary">pif1_51</name>
    <name evidence="2" type="ORF">CDAR_17361</name>
</gene>
<keyword evidence="1" id="KW-0472">Membrane</keyword>
<sequence length="210" mass="24034">MRRFTRKKPTTYSEIVKSELRRYDRRGATTQKILCSHKKNLHKLLLSSIQICLRNKIPTDSSLTARQDQDQQCLCQLFYKNQAYKFMKTIQCSPAHWENKKIACVLKSDNLKLPQKLIVPKIKINNSYIASEHIPAQQNSTVYIHGKYPQNLQHHSPTVLNCSSEPFVSVCMGMSLSASAPVLFFPAFYFPHVELSDWPPCVFTSSLGAV</sequence>
<keyword evidence="1" id="KW-0812">Transmembrane</keyword>
<keyword evidence="2" id="KW-0378">Hydrolase</keyword>
<keyword evidence="2" id="KW-0067">ATP-binding</keyword>
<evidence type="ECO:0000313" key="3">
    <source>
        <dbReference type="Proteomes" id="UP001054837"/>
    </source>
</evidence>